<evidence type="ECO:0000313" key="2">
    <source>
        <dbReference type="EMBL" id="MER6269098.1"/>
    </source>
</evidence>
<name>A0ABV1TGD0_9ACTN</name>
<dbReference type="RefSeq" id="WP_351957636.1">
    <property type="nucleotide sequence ID" value="NZ_JBEOZM010000006.1"/>
</dbReference>
<accession>A0ABV1TGD0</accession>
<feature type="region of interest" description="Disordered" evidence="1">
    <location>
        <begin position="232"/>
        <end position="252"/>
    </location>
</feature>
<proteinExistence type="predicted"/>
<gene>
    <name evidence="2" type="ORF">ABT211_17630</name>
</gene>
<protein>
    <submittedName>
        <fullName evidence="2">Uncharacterized protein</fullName>
    </submittedName>
</protein>
<evidence type="ECO:0000313" key="3">
    <source>
        <dbReference type="Proteomes" id="UP001490365"/>
    </source>
</evidence>
<reference evidence="2 3" key="1">
    <citation type="submission" date="2024-06" db="EMBL/GenBank/DDBJ databases">
        <title>The Natural Products Discovery Center: Release of the First 8490 Sequenced Strains for Exploring Actinobacteria Biosynthetic Diversity.</title>
        <authorList>
            <person name="Kalkreuter E."/>
            <person name="Kautsar S.A."/>
            <person name="Yang D."/>
            <person name="Bader C.D."/>
            <person name="Teijaro C.N."/>
            <person name="Fluegel L."/>
            <person name="Davis C.M."/>
            <person name="Simpson J.R."/>
            <person name="Lauterbach L."/>
            <person name="Steele A.D."/>
            <person name="Gui C."/>
            <person name="Meng S."/>
            <person name="Li G."/>
            <person name="Viehrig K."/>
            <person name="Ye F."/>
            <person name="Su P."/>
            <person name="Kiefer A.F."/>
            <person name="Nichols A."/>
            <person name="Cepeda A.J."/>
            <person name="Yan W."/>
            <person name="Fan B."/>
            <person name="Jiang Y."/>
            <person name="Adhikari A."/>
            <person name="Zheng C.-J."/>
            <person name="Schuster L."/>
            <person name="Cowan T.M."/>
            <person name="Smanski M.J."/>
            <person name="Chevrette M.G."/>
            <person name="De Carvalho L.P.S."/>
            <person name="Shen B."/>
        </authorList>
    </citation>
    <scope>NUCLEOTIDE SEQUENCE [LARGE SCALE GENOMIC DNA]</scope>
    <source>
        <strain evidence="2 3">NPDC001694</strain>
    </source>
</reference>
<feature type="compositionally biased region" description="Acidic residues" evidence="1">
    <location>
        <begin position="102"/>
        <end position="122"/>
    </location>
</feature>
<dbReference type="EMBL" id="JBEOZM010000006">
    <property type="protein sequence ID" value="MER6269098.1"/>
    <property type="molecule type" value="Genomic_DNA"/>
</dbReference>
<evidence type="ECO:0000256" key="1">
    <source>
        <dbReference type="SAM" id="MobiDB-lite"/>
    </source>
</evidence>
<dbReference type="Proteomes" id="UP001490365">
    <property type="component" value="Unassembled WGS sequence"/>
</dbReference>
<sequence length="340" mass="37386">MPVPSDTEPGRAGLPAIGLAAARELFRTAESSGLGSPGTDEIFDRWLADSCDIAFYRNAARPLQARPVDVGDEVPEWLNSSRVGRARLEAICLNPSRPAPPPEEEPPEVPTEREDETDEADEGAGMCSGMPLCWHCEPDQERYAKVDNGQYQQDDEDGEGDDQLVVELVNAYRMMAEDPSFDLSGELPPDFRAYSIRALTLLTEVAQRKLDTERWDTAGPWHVDWFSCESDVTDPAGEDEDFGLSDDDPEGESDAISWCASIVNDDGAPTLQIVGTRRGEQHVMHYAPVSGPRGDSPDSGTLDRLRDVLTRATAQLGEAGYEMDGEWTVAWSRCHVQLDD</sequence>
<organism evidence="2 3">
    <name type="scientific">Streptomyces sp. 900105755</name>
    <dbReference type="NCBI Taxonomy" id="3154389"/>
    <lineage>
        <taxon>Bacteria</taxon>
        <taxon>Bacillati</taxon>
        <taxon>Actinomycetota</taxon>
        <taxon>Actinomycetes</taxon>
        <taxon>Kitasatosporales</taxon>
        <taxon>Streptomycetaceae</taxon>
        <taxon>Streptomyces</taxon>
    </lineage>
</organism>
<feature type="compositionally biased region" description="Acidic residues" evidence="1">
    <location>
        <begin position="236"/>
        <end position="252"/>
    </location>
</feature>
<comment type="caution">
    <text evidence="2">The sequence shown here is derived from an EMBL/GenBank/DDBJ whole genome shotgun (WGS) entry which is preliminary data.</text>
</comment>
<feature type="region of interest" description="Disordered" evidence="1">
    <location>
        <begin position="93"/>
        <end position="123"/>
    </location>
</feature>
<keyword evidence="3" id="KW-1185">Reference proteome</keyword>